<dbReference type="InterPro" id="IPR011335">
    <property type="entry name" value="Restrct_endonuc-II-like"/>
</dbReference>
<dbReference type="Proteomes" id="UP001260188">
    <property type="component" value="Unassembled WGS sequence"/>
</dbReference>
<name>A0ABU1I6I9_9MICO</name>
<reference evidence="1 2" key="1">
    <citation type="submission" date="2023-08" db="EMBL/GenBank/DDBJ databases">
        <title>Functional and genomic diversity of the sorghum phyllosphere microbiome.</title>
        <authorList>
            <person name="Shade A."/>
        </authorList>
    </citation>
    <scope>NUCLEOTIDE SEQUENCE [LARGE SCALE GENOMIC DNA]</scope>
    <source>
        <strain evidence="1 2">SORGH_AS_0919</strain>
    </source>
</reference>
<gene>
    <name evidence="1" type="ORF">QE367_003002</name>
</gene>
<comment type="caution">
    <text evidence="1">The sequence shown here is derived from an EMBL/GenBank/DDBJ whole genome shotgun (WGS) entry which is preliminary data.</text>
</comment>
<dbReference type="RefSeq" id="WP_309667760.1">
    <property type="nucleotide sequence ID" value="NZ_JAVIZA010000001.1"/>
</dbReference>
<dbReference type="Gene3D" id="3.40.960.10">
    <property type="entry name" value="VSR Endonuclease"/>
    <property type="match status" value="1"/>
</dbReference>
<evidence type="ECO:0008006" key="3">
    <source>
        <dbReference type="Google" id="ProtNLM"/>
    </source>
</evidence>
<organism evidence="1 2">
    <name type="scientific">Microbacterium paludicola</name>
    <dbReference type="NCBI Taxonomy" id="300019"/>
    <lineage>
        <taxon>Bacteria</taxon>
        <taxon>Bacillati</taxon>
        <taxon>Actinomycetota</taxon>
        <taxon>Actinomycetes</taxon>
        <taxon>Micrococcales</taxon>
        <taxon>Microbacteriaceae</taxon>
        <taxon>Microbacterium</taxon>
    </lineage>
</organism>
<evidence type="ECO:0000313" key="2">
    <source>
        <dbReference type="Proteomes" id="UP001260188"/>
    </source>
</evidence>
<protein>
    <recommendedName>
        <fullName evidence="3">DUF559 domain-containing protein</fullName>
    </recommendedName>
</protein>
<proteinExistence type="predicted"/>
<dbReference type="EMBL" id="JAVIZA010000001">
    <property type="protein sequence ID" value="MDR6168798.1"/>
    <property type="molecule type" value="Genomic_DNA"/>
</dbReference>
<sequence length="295" mass="32312">MRRAPLPAALPAGFLAETARELGVTAGRLRARDLARPLHGARAREPLNHLDLLRLIRERVPPHAFFCGPTAAAAHRMPLPGPRRDAAAARPHVAVALPANRVRRPEVVGRALAVEPDDIVEVDGIRLTTVERTWVDLGASLSLGALVAAGDALIARGGPRTTVDALELAHERAGRSRGAVRRAEALTLLDDGAESPRESELRVLLIRAGLPRPETNVVIRDGWRFVARVDLLYRDAGLVLEYDGDYHRDLSQWSRDQSRRAELESLGYHVTVVTARDFDDPGALVRRIRRLLSGP</sequence>
<accession>A0ABU1I6I9</accession>
<evidence type="ECO:0000313" key="1">
    <source>
        <dbReference type="EMBL" id="MDR6168798.1"/>
    </source>
</evidence>
<keyword evidence="2" id="KW-1185">Reference proteome</keyword>
<dbReference type="SUPFAM" id="SSF52980">
    <property type="entry name" value="Restriction endonuclease-like"/>
    <property type="match status" value="1"/>
</dbReference>